<dbReference type="Proteomes" id="UP000031036">
    <property type="component" value="Unassembled WGS sequence"/>
</dbReference>
<dbReference type="InterPro" id="IPR012292">
    <property type="entry name" value="Globin/Proto"/>
</dbReference>
<dbReference type="PANTHER" id="PTHR47768:SF2">
    <property type="entry name" value="GLOBIN-RELATED"/>
    <property type="match status" value="1"/>
</dbReference>
<dbReference type="InterPro" id="IPR000971">
    <property type="entry name" value="Globin"/>
</dbReference>
<dbReference type="GO" id="GO:0019825">
    <property type="term" value="F:oxygen binding"/>
    <property type="evidence" value="ECO:0007669"/>
    <property type="project" value="InterPro"/>
</dbReference>
<dbReference type="PANTHER" id="PTHR47768">
    <property type="entry name" value="GLOBIN RELATED-RELATED"/>
    <property type="match status" value="1"/>
</dbReference>
<name>A0A0B2VJ23_TOXCA</name>
<dbReference type="GO" id="GO:0020037">
    <property type="term" value="F:heme binding"/>
    <property type="evidence" value="ECO:0007669"/>
    <property type="project" value="InterPro"/>
</dbReference>
<dbReference type="InterPro" id="IPR053341">
    <property type="entry name" value="Oxidative_stress_globin-like"/>
</dbReference>
<dbReference type="InterPro" id="IPR009050">
    <property type="entry name" value="Globin-like_sf"/>
</dbReference>
<feature type="compositionally biased region" description="Polar residues" evidence="2">
    <location>
        <begin position="37"/>
        <end position="51"/>
    </location>
</feature>
<dbReference type="OrthoDB" id="5825062at2759"/>
<keyword evidence="1" id="KW-0813">Transport</keyword>
<dbReference type="CDD" id="cd01040">
    <property type="entry name" value="Mb-like"/>
    <property type="match status" value="1"/>
</dbReference>
<keyword evidence="1" id="KW-0479">Metal-binding</keyword>
<reference evidence="4 5" key="1">
    <citation type="submission" date="2014-11" db="EMBL/GenBank/DDBJ databases">
        <title>Genetic blueprint of the zoonotic pathogen Toxocara canis.</title>
        <authorList>
            <person name="Zhu X.-Q."/>
            <person name="Korhonen P.K."/>
            <person name="Cai H."/>
            <person name="Young N.D."/>
            <person name="Nejsum P."/>
            <person name="von Samson-Himmelstjerna G."/>
            <person name="Boag P.R."/>
            <person name="Tan P."/>
            <person name="Li Q."/>
            <person name="Min J."/>
            <person name="Yang Y."/>
            <person name="Wang X."/>
            <person name="Fang X."/>
            <person name="Hall R.S."/>
            <person name="Hofmann A."/>
            <person name="Sternberg P.W."/>
            <person name="Jex A.R."/>
            <person name="Gasser R.B."/>
        </authorList>
    </citation>
    <scope>NUCLEOTIDE SEQUENCE [LARGE SCALE GENOMIC DNA]</scope>
    <source>
        <strain evidence="4">PN_DK_2014</strain>
    </source>
</reference>
<dbReference type="STRING" id="6265.A0A0B2VJ23"/>
<protein>
    <submittedName>
        <fullName evidence="4">Globin-like protein 9</fullName>
    </submittedName>
</protein>
<dbReference type="EMBL" id="JPKZ01001541">
    <property type="protein sequence ID" value="KHN81379.1"/>
    <property type="molecule type" value="Genomic_DNA"/>
</dbReference>
<dbReference type="PROSITE" id="PS01033">
    <property type="entry name" value="GLOBIN"/>
    <property type="match status" value="1"/>
</dbReference>
<evidence type="ECO:0000259" key="3">
    <source>
        <dbReference type="PROSITE" id="PS01033"/>
    </source>
</evidence>
<accession>A0A0B2VJ23</accession>
<dbReference type="AlphaFoldDB" id="A0A0B2VJ23"/>
<dbReference type="GO" id="GO:0005344">
    <property type="term" value="F:oxygen carrier activity"/>
    <property type="evidence" value="ECO:0007669"/>
    <property type="project" value="UniProtKB-KW"/>
</dbReference>
<evidence type="ECO:0000313" key="5">
    <source>
        <dbReference type="Proteomes" id="UP000031036"/>
    </source>
</evidence>
<dbReference type="OMA" id="VCTHRTS"/>
<evidence type="ECO:0000256" key="2">
    <source>
        <dbReference type="SAM" id="MobiDB-lite"/>
    </source>
</evidence>
<evidence type="ECO:0000313" key="4">
    <source>
        <dbReference type="EMBL" id="KHN81379.1"/>
    </source>
</evidence>
<keyword evidence="1" id="KW-0349">Heme</keyword>
<feature type="domain" description="Globin" evidence="3">
    <location>
        <begin position="106"/>
        <end position="256"/>
    </location>
</feature>
<feature type="compositionally biased region" description="Low complexity" evidence="2">
    <location>
        <begin position="61"/>
        <end position="74"/>
    </location>
</feature>
<proteinExistence type="inferred from homology"/>
<dbReference type="SUPFAM" id="SSF46458">
    <property type="entry name" value="Globin-like"/>
    <property type="match status" value="1"/>
</dbReference>
<evidence type="ECO:0000256" key="1">
    <source>
        <dbReference type="RuleBase" id="RU000356"/>
    </source>
</evidence>
<gene>
    <name evidence="4" type="primary">glb-9</name>
    <name evidence="4" type="ORF">Tcan_05946</name>
</gene>
<dbReference type="InterPro" id="IPR044399">
    <property type="entry name" value="Mb-like_M"/>
</dbReference>
<keyword evidence="1" id="KW-0561">Oxygen transport</keyword>
<dbReference type="Pfam" id="PF00042">
    <property type="entry name" value="Globin"/>
    <property type="match status" value="1"/>
</dbReference>
<comment type="caution">
    <text evidence="4">The sequence shown here is derived from an EMBL/GenBank/DDBJ whole genome shotgun (WGS) entry which is preliminary data.</text>
</comment>
<feature type="region of interest" description="Disordered" evidence="2">
    <location>
        <begin position="1"/>
        <end position="74"/>
    </location>
</feature>
<keyword evidence="5" id="KW-1185">Reference proteome</keyword>
<sequence>MGMRYSNPQQPLPERRYHISPSFKKTKRMTALKNVKDNGSSSNRTNVALKSNTERNEIPPVSVESSASQLASSPSERIEQLTEQFASLSTSCLANITDTSRRSKQLLTKRQCFLVKNSWRKAQKSGAEHAGSKMFLKVLLAQPDVKAVFGLQKIPQGRIKYDPRFRQHAVVFLKTFDYIIKNLSHIEKLEQHFQTLGRRHAVMQGRGFIPQYWETFAECMTQSAIEWEGGLRCRETMNAWRLLVSFVIRHMRYGFDQEKLSRRPRTSSTLSEPLSRPLGSDFNDPLQCYRTHYQKKKYSPTSIDNCNLTMKFCLLCDAKRIS</sequence>
<dbReference type="Gene3D" id="1.10.490.10">
    <property type="entry name" value="Globins"/>
    <property type="match status" value="1"/>
</dbReference>
<organism evidence="4 5">
    <name type="scientific">Toxocara canis</name>
    <name type="common">Canine roundworm</name>
    <dbReference type="NCBI Taxonomy" id="6265"/>
    <lineage>
        <taxon>Eukaryota</taxon>
        <taxon>Metazoa</taxon>
        <taxon>Ecdysozoa</taxon>
        <taxon>Nematoda</taxon>
        <taxon>Chromadorea</taxon>
        <taxon>Rhabditida</taxon>
        <taxon>Spirurina</taxon>
        <taxon>Ascaridomorpha</taxon>
        <taxon>Ascaridoidea</taxon>
        <taxon>Toxocaridae</taxon>
        <taxon>Toxocara</taxon>
    </lineage>
</organism>
<comment type="similarity">
    <text evidence="1">Belongs to the globin family.</text>
</comment>
<keyword evidence="1" id="KW-0408">Iron</keyword>